<dbReference type="InterPro" id="IPR038765">
    <property type="entry name" value="Papain-like_cys_pep_sf"/>
</dbReference>
<dbReference type="SUPFAM" id="SSF54001">
    <property type="entry name" value="Cysteine proteinases"/>
    <property type="match status" value="1"/>
</dbReference>
<dbReference type="Pfam" id="PF02902">
    <property type="entry name" value="Peptidase_C48"/>
    <property type="match status" value="1"/>
</dbReference>
<dbReference type="Gene3D" id="3.40.395.10">
    <property type="entry name" value="Adenoviral Proteinase, Chain A"/>
    <property type="match status" value="1"/>
</dbReference>
<dbReference type="AlphaFoldDB" id="A0A8T0QY80"/>
<name>A0A8T0QY80_PANVG</name>
<evidence type="ECO:0000259" key="5">
    <source>
        <dbReference type="Pfam" id="PF02902"/>
    </source>
</evidence>
<accession>A0A8T0QY80</accession>
<organism evidence="6 7">
    <name type="scientific">Panicum virgatum</name>
    <name type="common">Blackwell switchgrass</name>
    <dbReference type="NCBI Taxonomy" id="38727"/>
    <lineage>
        <taxon>Eukaryota</taxon>
        <taxon>Viridiplantae</taxon>
        <taxon>Streptophyta</taxon>
        <taxon>Embryophyta</taxon>
        <taxon>Tracheophyta</taxon>
        <taxon>Spermatophyta</taxon>
        <taxon>Magnoliopsida</taxon>
        <taxon>Liliopsida</taxon>
        <taxon>Poales</taxon>
        <taxon>Poaceae</taxon>
        <taxon>PACMAD clade</taxon>
        <taxon>Panicoideae</taxon>
        <taxon>Panicodae</taxon>
        <taxon>Paniceae</taxon>
        <taxon>Panicinae</taxon>
        <taxon>Panicum</taxon>
        <taxon>Panicum sect. Hiantes</taxon>
    </lineage>
</organism>
<keyword evidence="4" id="KW-0812">Transmembrane</keyword>
<feature type="domain" description="Ubiquitin-like protease family profile" evidence="5">
    <location>
        <begin position="36"/>
        <end position="80"/>
    </location>
</feature>
<comment type="caution">
    <text evidence="6">The sequence shown here is derived from an EMBL/GenBank/DDBJ whole genome shotgun (WGS) entry which is preliminary data.</text>
</comment>
<evidence type="ECO:0000313" key="7">
    <source>
        <dbReference type="Proteomes" id="UP000823388"/>
    </source>
</evidence>
<keyword evidence="4" id="KW-1133">Transmembrane helix</keyword>
<dbReference type="GO" id="GO:0006508">
    <property type="term" value="P:proteolysis"/>
    <property type="evidence" value="ECO:0007669"/>
    <property type="project" value="UniProtKB-KW"/>
</dbReference>
<dbReference type="EMBL" id="CM029048">
    <property type="protein sequence ID" value="KAG2578242.1"/>
    <property type="molecule type" value="Genomic_DNA"/>
</dbReference>
<dbReference type="GO" id="GO:0008234">
    <property type="term" value="F:cysteine-type peptidase activity"/>
    <property type="evidence" value="ECO:0007669"/>
    <property type="project" value="InterPro"/>
</dbReference>
<feature type="transmembrane region" description="Helical" evidence="4">
    <location>
        <begin position="160"/>
        <end position="177"/>
    </location>
</feature>
<keyword evidence="4" id="KW-0472">Membrane</keyword>
<comment type="similarity">
    <text evidence="1">Belongs to the peptidase C48 family.</text>
</comment>
<keyword evidence="7" id="KW-1185">Reference proteome</keyword>
<dbReference type="InterPro" id="IPR003653">
    <property type="entry name" value="Peptidase_C48_C"/>
</dbReference>
<proteinExistence type="inferred from homology"/>
<gene>
    <name evidence="6" type="ORF">PVAP13_6NG186403</name>
</gene>
<protein>
    <recommendedName>
        <fullName evidence="5">Ubiquitin-like protease family profile domain-containing protein</fullName>
    </recommendedName>
</protein>
<evidence type="ECO:0000256" key="2">
    <source>
        <dbReference type="ARBA" id="ARBA00022670"/>
    </source>
</evidence>
<evidence type="ECO:0000313" key="6">
    <source>
        <dbReference type="EMBL" id="KAG2578242.1"/>
    </source>
</evidence>
<keyword evidence="3" id="KW-0378">Hydrolase</keyword>
<evidence type="ECO:0000256" key="3">
    <source>
        <dbReference type="ARBA" id="ARBA00022801"/>
    </source>
</evidence>
<sequence length="178" mass="20452">MRGVTTTVRQNFELVFEAFYGPEAGLKIKDFTTAYQDSPQQDTNCDCGIFVMNFMSSWDGRRVAHIDNKQIYNYRVKAAMYILCHKGNTKILPPVKKLIDSEKGCKAYKKRIAKVEPCCSLQQQKAPSPSARLGATEYMIWMKIFPPICRQIKNVLHQHVNLDCLIIFLSCSIFYLIL</sequence>
<keyword evidence="2" id="KW-0645">Protease</keyword>
<evidence type="ECO:0000256" key="4">
    <source>
        <dbReference type="SAM" id="Phobius"/>
    </source>
</evidence>
<reference evidence="6" key="1">
    <citation type="submission" date="2020-05" db="EMBL/GenBank/DDBJ databases">
        <title>WGS assembly of Panicum virgatum.</title>
        <authorList>
            <person name="Lovell J.T."/>
            <person name="Jenkins J."/>
            <person name="Shu S."/>
            <person name="Juenger T.E."/>
            <person name="Schmutz J."/>
        </authorList>
    </citation>
    <scope>NUCLEOTIDE SEQUENCE</scope>
    <source>
        <strain evidence="6">AP13</strain>
    </source>
</reference>
<dbReference type="Proteomes" id="UP000823388">
    <property type="component" value="Chromosome 6N"/>
</dbReference>
<evidence type="ECO:0000256" key="1">
    <source>
        <dbReference type="ARBA" id="ARBA00005234"/>
    </source>
</evidence>